<dbReference type="Proteomes" id="UP000660668">
    <property type="component" value="Unassembled WGS sequence"/>
</dbReference>
<reference evidence="11" key="1">
    <citation type="submission" date="2020-11" db="EMBL/GenBank/DDBJ databases">
        <title>Nocardioides cynanchi sp. nov., isolated from soil of rhizosphere of Cynanchum wilfordii.</title>
        <authorList>
            <person name="Lee J.-S."/>
            <person name="Suh M.K."/>
            <person name="Kim J.-S."/>
        </authorList>
    </citation>
    <scope>NUCLEOTIDE SEQUENCE</scope>
    <source>
        <strain evidence="11">KCTC 19276</strain>
    </source>
</reference>
<name>A0A930VSY2_9ACTN</name>
<evidence type="ECO:0000256" key="8">
    <source>
        <dbReference type="ARBA" id="ARBA00050412"/>
    </source>
</evidence>
<dbReference type="NCBIfam" id="TIGR03036">
    <property type="entry name" value="trp_2_3_diox"/>
    <property type="match status" value="1"/>
</dbReference>
<keyword evidence="5 9" id="KW-0560">Oxidoreductase</keyword>
<evidence type="ECO:0000313" key="11">
    <source>
        <dbReference type="EMBL" id="MBF4769330.1"/>
    </source>
</evidence>
<dbReference type="Pfam" id="PF03301">
    <property type="entry name" value="Trp_dioxygenase"/>
    <property type="match status" value="2"/>
</dbReference>
<dbReference type="GO" id="GO:0019442">
    <property type="term" value="P:L-tryptophan catabolic process to acetyl-CoA"/>
    <property type="evidence" value="ECO:0007669"/>
    <property type="project" value="TreeGrafter"/>
</dbReference>
<dbReference type="AlphaFoldDB" id="A0A930VSY2"/>
<keyword evidence="7 9" id="KW-0823">Tryptophan catabolism</keyword>
<evidence type="ECO:0000256" key="7">
    <source>
        <dbReference type="ARBA" id="ARBA00023079"/>
    </source>
</evidence>
<comment type="similarity">
    <text evidence="9">Belongs to the tryptophan 2,3-dioxygenase family.</text>
</comment>
<accession>A0A930VSY2</accession>
<dbReference type="GO" id="GO:0019441">
    <property type="term" value="P:L-tryptophan catabolic process to kynurenine"/>
    <property type="evidence" value="ECO:0007669"/>
    <property type="project" value="UniProtKB-UniRule"/>
</dbReference>
<comment type="catalytic activity">
    <reaction evidence="8 9">
        <text>L-tryptophan + O2 = N-formyl-L-kynurenine</text>
        <dbReference type="Rhea" id="RHEA:24536"/>
        <dbReference type="ChEBI" id="CHEBI:15379"/>
        <dbReference type="ChEBI" id="CHEBI:57912"/>
        <dbReference type="ChEBI" id="CHEBI:58629"/>
        <dbReference type="EC" id="1.13.11.11"/>
    </reaction>
</comment>
<dbReference type="EMBL" id="JADKPO010000023">
    <property type="protein sequence ID" value="MBF4769330.1"/>
    <property type="molecule type" value="Genomic_DNA"/>
</dbReference>
<keyword evidence="6 9" id="KW-0408">Iron</keyword>
<keyword evidence="12" id="KW-1185">Reference proteome</keyword>
<dbReference type="SUPFAM" id="SSF140959">
    <property type="entry name" value="Indolic compounds 2,3-dioxygenase-like"/>
    <property type="match status" value="1"/>
</dbReference>
<dbReference type="FunFam" id="1.20.58.480:FF:000001">
    <property type="entry name" value="Tryptophan 2,3-dioxygenase"/>
    <property type="match status" value="1"/>
</dbReference>
<evidence type="ECO:0000256" key="1">
    <source>
        <dbReference type="ARBA" id="ARBA00011881"/>
    </source>
</evidence>
<protein>
    <recommendedName>
        <fullName evidence="9">Tryptophan 2,3-dioxygenase</fullName>
        <shortName evidence="9">TDO</shortName>
        <ecNumber evidence="9">1.13.11.11</ecNumber>
    </recommendedName>
    <alternativeName>
        <fullName evidence="9">Tryptamin 2,3-dioxygenase</fullName>
    </alternativeName>
    <alternativeName>
        <fullName evidence="9">Tryptophan oxygenase</fullName>
        <shortName evidence="9">TO</shortName>
        <shortName evidence="9">TRPO</shortName>
    </alternativeName>
    <alternativeName>
        <fullName evidence="9">Tryptophan pyrrolase</fullName>
    </alternativeName>
    <alternativeName>
        <fullName evidence="9">Tryptophanase</fullName>
    </alternativeName>
</protein>
<evidence type="ECO:0000313" key="12">
    <source>
        <dbReference type="Proteomes" id="UP000660668"/>
    </source>
</evidence>
<dbReference type="PANTHER" id="PTHR10138:SF0">
    <property type="entry name" value="TRYPTOPHAN 2,3-DIOXYGENASE"/>
    <property type="match status" value="1"/>
</dbReference>
<feature type="binding site" evidence="9">
    <location>
        <position position="290"/>
    </location>
    <ligand>
        <name>substrate</name>
    </ligand>
</feature>
<evidence type="ECO:0000256" key="9">
    <source>
        <dbReference type="HAMAP-Rule" id="MF_01972"/>
    </source>
</evidence>
<dbReference type="InterPro" id="IPR004981">
    <property type="entry name" value="Trp_2_3_dOase"/>
</dbReference>
<dbReference type="HAMAP" id="MF_01972">
    <property type="entry name" value="T23O"/>
    <property type="match status" value="1"/>
</dbReference>
<proteinExistence type="inferred from homology"/>
<dbReference type="GO" id="GO:0046872">
    <property type="term" value="F:metal ion binding"/>
    <property type="evidence" value="ECO:0007669"/>
    <property type="project" value="UniProtKB-KW"/>
</dbReference>
<feature type="binding site" description="axial binding residue" evidence="9">
    <location>
        <position position="276"/>
    </location>
    <ligand>
        <name>heme</name>
        <dbReference type="ChEBI" id="CHEBI:30413"/>
    </ligand>
    <ligandPart>
        <name>Fe</name>
        <dbReference type="ChEBI" id="CHEBI:18248"/>
    </ligandPart>
</feature>
<feature type="binding site" evidence="9">
    <location>
        <position position="153"/>
    </location>
    <ligand>
        <name>substrate</name>
    </ligand>
</feature>
<dbReference type="Gene3D" id="1.20.58.480">
    <property type="match status" value="1"/>
</dbReference>
<organism evidence="11 12">
    <name type="scientific">Nocardioides agariphilus</name>
    <dbReference type="NCBI Taxonomy" id="433664"/>
    <lineage>
        <taxon>Bacteria</taxon>
        <taxon>Bacillati</taxon>
        <taxon>Actinomycetota</taxon>
        <taxon>Actinomycetes</taxon>
        <taxon>Propionibacteriales</taxon>
        <taxon>Nocardioidaceae</taxon>
        <taxon>Nocardioides</taxon>
    </lineage>
</organism>
<evidence type="ECO:0000256" key="4">
    <source>
        <dbReference type="ARBA" id="ARBA00022964"/>
    </source>
</evidence>
<evidence type="ECO:0000256" key="6">
    <source>
        <dbReference type="ARBA" id="ARBA00023004"/>
    </source>
</evidence>
<dbReference type="EC" id="1.13.11.11" evidence="9"/>
<feature type="region of interest" description="Disordered" evidence="10">
    <location>
        <begin position="1"/>
        <end position="55"/>
    </location>
</feature>
<evidence type="ECO:0000256" key="3">
    <source>
        <dbReference type="ARBA" id="ARBA00022723"/>
    </source>
</evidence>
<feature type="binding site" evidence="9">
    <location>
        <begin position="87"/>
        <end position="91"/>
    </location>
    <ligand>
        <name>substrate</name>
    </ligand>
</feature>
<feature type="compositionally biased region" description="Basic and acidic residues" evidence="10">
    <location>
        <begin position="32"/>
        <end position="55"/>
    </location>
</feature>
<keyword evidence="2 9" id="KW-0349">Heme</keyword>
<comment type="subunit">
    <text evidence="1 9">Homotetramer.</text>
</comment>
<keyword evidence="4 9" id="KW-0223">Dioxygenase</keyword>
<evidence type="ECO:0000256" key="10">
    <source>
        <dbReference type="SAM" id="MobiDB-lite"/>
    </source>
</evidence>
<evidence type="ECO:0000256" key="2">
    <source>
        <dbReference type="ARBA" id="ARBA00022617"/>
    </source>
</evidence>
<dbReference type="PANTHER" id="PTHR10138">
    <property type="entry name" value="TRYPTOPHAN 2,3-DIOXYGENASE"/>
    <property type="match status" value="1"/>
</dbReference>
<sequence>MPPLTCPSAPRPERYGRPPTPTRQPLPNTSRVDNERDNERENERPLEPGIERDFSDNMSYGDYLRLDLLLSAQQPQSKPPQHDELLFIVQHQTSELWLKLLVHELRSARALLRADDLSPALKRLARVKHVQHVLTDQWSVLATMTPSEYALIRPFLATSSGFQSAQYREVEFLLGNKSADMVKVFSHDPAARAELETLLHEPSLYDEFLAYLDRRGYDVPASVLERDVSQPHRLVPQLVDTFASVYAAPEQHWGVYETCEELVDVEDNFQEWRFRHLQVVQRTIGHKTGTGGSSGVDFLRRALDLTFFPELYEVRTRL</sequence>
<dbReference type="InterPro" id="IPR017485">
    <property type="entry name" value="Trp_2-3-dOase_bac"/>
</dbReference>
<dbReference type="InterPro" id="IPR037217">
    <property type="entry name" value="Trp/Indoleamine_2_3_dOase-like"/>
</dbReference>
<comment type="caution">
    <text evidence="11">The sequence shown here is derived from an EMBL/GenBank/DDBJ whole genome shotgun (WGS) entry which is preliminary data.</text>
</comment>
<comment type="pathway">
    <text evidence="9">Amino-acid degradation; L-tryptophan degradation via kynurenine pathway; L-kynurenine from L-tryptophan: step 1/2.</text>
</comment>
<gene>
    <name evidence="9 11" type="primary">kynA</name>
    <name evidence="11" type="ORF">ISU10_16300</name>
</gene>
<feature type="binding site" evidence="9">
    <location>
        <position position="149"/>
    </location>
    <ligand>
        <name>substrate</name>
    </ligand>
</feature>
<comment type="function">
    <text evidence="9">Heme-dependent dioxygenase that catalyzes the oxidative cleavage of the L-tryptophan (L-Trp) pyrrole ring and converts L-tryptophan to N-formyl-L-kynurenine. Catalyzes the oxidative cleavage of the indole moiety.</text>
</comment>
<evidence type="ECO:0000256" key="5">
    <source>
        <dbReference type="ARBA" id="ARBA00023002"/>
    </source>
</evidence>
<comment type="cofactor">
    <cofactor evidence="9">
        <name>heme</name>
        <dbReference type="ChEBI" id="CHEBI:30413"/>
    </cofactor>
    <text evidence="9">Binds 1 heme group per subunit.</text>
</comment>
<dbReference type="GO" id="GO:0004833">
    <property type="term" value="F:L-tryptophan 2,3-dioxygenase activity"/>
    <property type="evidence" value="ECO:0007669"/>
    <property type="project" value="UniProtKB-UniRule"/>
</dbReference>
<keyword evidence="3 9" id="KW-0479">Metal-binding</keyword>
<dbReference type="GO" id="GO:0020037">
    <property type="term" value="F:heme binding"/>
    <property type="evidence" value="ECO:0007669"/>
    <property type="project" value="UniProtKB-UniRule"/>
</dbReference>